<keyword evidence="2" id="KW-0732">Signal</keyword>
<feature type="region of interest" description="Disordered" evidence="1">
    <location>
        <begin position="27"/>
        <end position="50"/>
    </location>
</feature>
<evidence type="ECO:0000256" key="1">
    <source>
        <dbReference type="SAM" id="MobiDB-lite"/>
    </source>
</evidence>
<dbReference type="PROSITE" id="PS51257">
    <property type="entry name" value="PROKAR_LIPOPROTEIN"/>
    <property type="match status" value="1"/>
</dbReference>
<feature type="signal peptide" evidence="2">
    <location>
        <begin position="1"/>
        <end position="23"/>
    </location>
</feature>
<dbReference type="STRING" id="984262.SGRA_2836"/>
<dbReference type="Proteomes" id="UP000007519">
    <property type="component" value="Chromosome"/>
</dbReference>
<gene>
    <name evidence="3" type="ordered locus">SGRA_2836</name>
</gene>
<name>H6LAH1_SAPGL</name>
<keyword evidence="4" id="KW-1185">Reference proteome</keyword>
<protein>
    <recommendedName>
        <fullName evidence="5">Lipoprotein</fullName>
    </recommendedName>
</protein>
<organism evidence="3 4">
    <name type="scientific">Saprospira grandis (strain Lewin)</name>
    <dbReference type="NCBI Taxonomy" id="984262"/>
    <lineage>
        <taxon>Bacteria</taxon>
        <taxon>Pseudomonadati</taxon>
        <taxon>Bacteroidota</taxon>
        <taxon>Saprospiria</taxon>
        <taxon>Saprospirales</taxon>
        <taxon>Saprospiraceae</taxon>
        <taxon>Saprospira</taxon>
    </lineage>
</organism>
<evidence type="ECO:0000256" key="2">
    <source>
        <dbReference type="SAM" id="SignalP"/>
    </source>
</evidence>
<reference evidence="3 4" key="1">
    <citation type="journal article" date="2012" name="Stand. Genomic Sci.">
        <title>Complete genome sequencing and analysis of Saprospira grandis str. Lewin, a predatory marine bacterium.</title>
        <authorList>
            <person name="Saw J.H."/>
            <person name="Yuryev A."/>
            <person name="Kanbe M."/>
            <person name="Hou S."/>
            <person name="Young A.G."/>
            <person name="Aizawa S."/>
            <person name="Alam M."/>
        </authorList>
    </citation>
    <scope>NUCLEOTIDE SEQUENCE [LARGE SCALE GENOMIC DNA]</scope>
    <source>
        <strain evidence="3 4">Lewin</strain>
    </source>
</reference>
<accession>H6LAH1</accession>
<dbReference type="EMBL" id="CP002831">
    <property type="protein sequence ID" value="AFC25564.1"/>
    <property type="molecule type" value="Genomic_DNA"/>
</dbReference>
<evidence type="ECO:0000313" key="4">
    <source>
        <dbReference type="Proteomes" id="UP000007519"/>
    </source>
</evidence>
<dbReference type="HOGENOM" id="CLU_865706_0_0_10"/>
<sequence>MKKHAKLLLAALALSLFSCQSSAPKTAEDGQAESAASSTPEKESSLQAEALQEAPKEYWKELNHRGQWFEGTLKDIPIWLYLSRVDSYSDGDHSYGIHYGYNSSQGASIYLTGKGGPSHIEVDLQKFEAGELVDGERMQLKLDGDQLTGEWANVEGKRFPMQLKAVGHEKYSQAKDLIANLAALRLPIIDKNYYEGLDIEEHIKPHYVNKNFGLWVPNFKSLLGDKTELLEEESAVVWGKIVQPNGETLLLYTATGVMPEFCRSIAGTYLEDPKNMLAAALFDKTGRCLWNSNIGNAGDDPYYMDFSFSIKKVNRIGVKWTTYMRGERGARMIDEEFEQVFDVNSKGLEGLD</sequence>
<dbReference type="OrthoDB" id="1310909at2"/>
<dbReference type="RefSeq" id="WP_015693167.1">
    <property type="nucleotide sequence ID" value="NC_016940.1"/>
</dbReference>
<dbReference type="AlphaFoldDB" id="H6LAH1"/>
<evidence type="ECO:0008006" key="5">
    <source>
        <dbReference type="Google" id="ProtNLM"/>
    </source>
</evidence>
<proteinExistence type="predicted"/>
<dbReference type="KEGG" id="sgn:SGRA_2836"/>
<feature type="chain" id="PRO_5003604158" description="Lipoprotein" evidence="2">
    <location>
        <begin position="24"/>
        <end position="352"/>
    </location>
</feature>
<evidence type="ECO:0000313" key="3">
    <source>
        <dbReference type="EMBL" id="AFC25564.1"/>
    </source>
</evidence>